<dbReference type="PROSITE" id="PS50283">
    <property type="entry name" value="NA_SOLUT_SYMP_3"/>
    <property type="match status" value="1"/>
</dbReference>
<accession>A0AAV2TGL1</accession>
<reference evidence="13" key="1">
    <citation type="submission" date="2024-06" db="EMBL/GenBank/DDBJ databases">
        <authorList>
            <person name="Liu X."/>
            <person name="Lenzi L."/>
            <person name="Haldenby T S."/>
            <person name="Uol C."/>
        </authorList>
    </citation>
    <scope>NUCLEOTIDE SEQUENCE</scope>
</reference>
<dbReference type="PANTHER" id="PTHR42985:SF2">
    <property type="entry name" value="SODIUM-DEPENDENT MULTIVITAMIN TRANSPORTER"/>
    <property type="match status" value="1"/>
</dbReference>
<evidence type="ECO:0000256" key="11">
    <source>
        <dbReference type="RuleBase" id="RU362091"/>
    </source>
</evidence>
<evidence type="ECO:0000256" key="4">
    <source>
        <dbReference type="ARBA" id="ARBA00022475"/>
    </source>
</evidence>
<evidence type="ECO:0000256" key="7">
    <source>
        <dbReference type="ARBA" id="ARBA00023053"/>
    </source>
</evidence>
<dbReference type="InterPro" id="IPR001734">
    <property type="entry name" value="Na/solute_symporter"/>
</dbReference>
<evidence type="ECO:0000256" key="12">
    <source>
        <dbReference type="SAM" id="Phobius"/>
    </source>
</evidence>
<evidence type="ECO:0000256" key="3">
    <source>
        <dbReference type="ARBA" id="ARBA00022448"/>
    </source>
</evidence>
<evidence type="ECO:0000256" key="5">
    <source>
        <dbReference type="ARBA" id="ARBA00022692"/>
    </source>
</evidence>
<evidence type="ECO:0000313" key="14">
    <source>
        <dbReference type="Proteomes" id="UP001497525"/>
    </source>
</evidence>
<feature type="transmembrane region" description="Helical" evidence="12">
    <location>
        <begin position="222"/>
        <end position="245"/>
    </location>
</feature>
<keyword evidence="10" id="KW-0739">Sodium transport</keyword>
<evidence type="ECO:0000256" key="6">
    <source>
        <dbReference type="ARBA" id="ARBA00022989"/>
    </source>
</evidence>
<comment type="similarity">
    <text evidence="2 11">Belongs to the sodium:solute symporter (SSF) (TC 2.A.21) family.</text>
</comment>
<keyword evidence="7" id="KW-0915">Sodium</keyword>
<gene>
    <name evidence="13" type="ORF">CDAUBV1_LOCUS9457</name>
</gene>
<comment type="subcellular location">
    <subcellularLocation>
        <location evidence="1">Cell membrane</location>
        <topology evidence="1">Multi-pass membrane protein</topology>
    </subcellularLocation>
</comment>
<keyword evidence="4" id="KW-1003">Cell membrane</keyword>
<proteinExistence type="inferred from homology"/>
<evidence type="ECO:0000313" key="13">
    <source>
        <dbReference type="EMBL" id="CAL5135289.1"/>
    </source>
</evidence>
<keyword evidence="8" id="KW-0406">Ion transport</keyword>
<feature type="transmembrane region" description="Helical" evidence="12">
    <location>
        <begin position="82"/>
        <end position="107"/>
    </location>
</feature>
<evidence type="ECO:0000256" key="1">
    <source>
        <dbReference type="ARBA" id="ARBA00004651"/>
    </source>
</evidence>
<keyword evidence="6 12" id="KW-1133">Transmembrane helix</keyword>
<feature type="transmembrane region" description="Helical" evidence="12">
    <location>
        <begin position="127"/>
        <end position="152"/>
    </location>
</feature>
<evidence type="ECO:0000256" key="10">
    <source>
        <dbReference type="ARBA" id="ARBA00023201"/>
    </source>
</evidence>
<organism evidence="13 14">
    <name type="scientific">Calicophoron daubneyi</name>
    <name type="common">Rumen fluke</name>
    <name type="synonym">Paramphistomum daubneyi</name>
    <dbReference type="NCBI Taxonomy" id="300641"/>
    <lineage>
        <taxon>Eukaryota</taxon>
        <taxon>Metazoa</taxon>
        <taxon>Spiralia</taxon>
        <taxon>Lophotrochozoa</taxon>
        <taxon>Platyhelminthes</taxon>
        <taxon>Trematoda</taxon>
        <taxon>Digenea</taxon>
        <taxon>Plagiorchiida</taxon>
        <taxon>Pronocephalata</taxon>
        <taxon>Paramphistomoidea</taxon>
        <taxon>Paramphistomidae</taxon>
        <taxon>Calicophoron</taxon>
    </lineage>
</organism>
<dbReference type="Gene3D" id="1.20.1730.10">
    <property type="entry name" value="Sodium/glucose cotransporter"/>
    <property type="match status" value="2"/>
</dbReference>
<keyword evidence="3" id="KW-0813">Transport</keyword>
<feature type="transmembrane region" description="Helical" evidence="12">
    <location>
        <begin position="12"/>
        <end position="33"/>
    </location>
</feature>
<dbReference type="GO" id="GO:0015293">
    <property type="term" value="F:symporter activity"/>
    <property type="evidence" value="ECO:0007669"/>
    <property type="project" value="TreeGrafter"/>
</dbReference>
<keyword evidence="9 12" id="KW-0472">Membrane</keyword>
<dbReference type="GO" id="GO:0005886">
    <property type="term" value="C:plasma membrane"/>
    <property type="evidence" value="ECO:0007669"/>
    <property type="project" value="UniProtKB-SubCell"/>
</dbReference>
<dbReference type="Proteomes" id="UP001497525">
    <property type="component" value="Unassembled WGS sequence"/>
</dbReference>
<protein>
    <recommendedName>
        <fullName evidence="15">Sodium-dependent multivitamin transporter</fullName>
    </recommendedName>
</protein>
<dbReference type="EMBL" id="CAXLJL010000256">
    <property type="protein sequence ID" value="CAL5135289.1"/>
    <property type="molecule type" value="Genomic_DNA"/>
</dbReference>
<evidence type="ECO:0000256" key="2">
    <source>
        <dbReference type="ARBA" id="ARBA00006434"/>
    </source>
</evidence>
<dbReference type="PANTHER" id="PTHR42985">
    <property type="entry name" value="SODIUM-COUPLED MONOCARBOXYLATE TRANSPORTER"/>
    <property type="match status" value="1"/>
</dbReference>
<dbReference type="InterPro" id="IPR038377">
    <property type="entry name" value="Na/Glc_symporter_sf"/>
</dbReference>
<evidence type="ECO:0000256" key="9">
    <source>
        <dbReference type="ARBA" id="ARBA00023136"/>
    </source>
</evidence>
<dbReference type="Pfam" id="PF00474">
    <property type="entry name" value="SSF"/>
    <property type="match status" value="2"/>
</dbReference>
<feature type="transmembrane region" description="Helical" evidence="12">
    <location>
        <begin position="39"/>
        <end position="61"/>
    </location>
</feature>
<comment type="caution">
    <text evidence="13">The sequence shown here is derived from an EMBL/GenBank/DDBJ whole genome shotgun (WGS) entry which is preliminary data.</text>
</comment>
<feature type="transmembrane region" description="Helical" evidence="12">
    <location>
        <begin position="189"/>
        <end position="210"/>
    </location>
</feature>
<evidence type="ECO:0008006" key="15">
    <source>
        <dbReference type="Google" id="ProtNLM"/>
    </source>
</evidence>
<evidence type="ECO:0000256" key="8">
    <source>
        <dbReference type="ARBA" id="ARBA00023065"/>
    </source>
</evidence>
<sequence length="279" mass="30013">MAFSQVSGLPVWLSLLSTGLVGTFYTALGGIRAVVWTDVVQLLVLTIGLLLVVILGTIKVGGVRHVWKIALEGRRLDTFRAVLLNIPMNAVFLVIQISAGLVAYAYFAGCDPVLDGKVTAYDQILPYVVMVLFDGVPVIRGLFLSVIFAAALSSVSSGINSLANVCLEDLIRPLYISHQKQDLSDRAKFYSAVSLSAVIGLSTVGTAFLFTVTSPRILQLSFSLFGAVGGPILAVFTLGMILPWINWQVGTQVDLFQKSCWPGKQAPSTVTFQNGCQLR</sequence>
<dbReference type="InterPro" id="IPR051163">
    <property type="entry name" value="Sodium:Solute_Symporter_SSF"/>
</dbReference>
<keyword evidence="5 12" id="KW-0812">Transmembrane</keyword>
<dbReference type="GO" id="GO:0006814">
    <property type="term" value="P:sodium ion transport"/>
    <property type="evidence" value="ECO:0007669"/>
    <property type="project" value="UniProtKB-KW"/>
</dbReference>
<dbReference type="AlphaFoldDB" id="A0AAV2TGL1"/>
<name>A0AAV2TGL1_CALDB</name>